<accession>A0A2H8TQC7</accession>
<sequence length="333" mass="38306">MLRDLKKHKFTQQQRCITASGSQNVDISCRNKLDTAILHGNSNKEIEIFTISSDNEDEPIITTDLSKIKLILTKNDNINLIDSESDNNSKNLNVKYKPCPKSKKNVSMHYVKVNGTNKVMPLNTELGKCKKNVKRLSTTMCSKRKPGPKSKTMFVDDMIPFNSKNKEHVEKKNCLNKLISDKKSKTKNLSNSYLEKKLKITKKHDFHFEFSSSKYPPPYPLIPPYITQPSWKNVPPAPNMKIKTSGNKVTLTWDLDLSWQIAKIKMYEIFVCQETDAHPDISMWKKKGNIKSDMLPMACELEIFELGYVYHFALRAVDVHNRRAPFAVHKTKI</sequence>
<dbReference type="InterPro" id="IPR026085">
    <property type="entry name" value="ATF7-int"/>
</dbReference>
<gene>
    <name evidence="2" type="primary">ATF7IP_3</name>
</gene>
<organism evidence="2">
    <name type="scientific">Melanaphis sacchari</name>
    <dbReference type="NCBI Taxonomy" id="742174"/>
    <lineage>
        <taxon>Eukaryota</taxon>
        <taxon>Metazoa</taxon>
        <taxon>Ecdysozoa</taxon>
        <taxon>Arthropoda</taxon>
        <taxon>Hexapoda</taxon>
        <taxon>Insecta</taxon>
        <taxon>Pterygota</taxon>
        <taxon>Neoptera</taxon>
        <taxon>Paraneoptera</taxon>
        <taxon>Hemiptera</taxon>
        <taxon>Sternorrhyncha</taxon>
        <taxon>Aphidomorpha</taxon>
        <taxon>Aphidoidea</taxon>
        <taxon>Aphididae</taxon>
        <taxon>Aphidini</taxon>
        <taxon>Melanaphis</taxon>
    </lineage>
</organism>
<dbReference type="GO" id="GO:0005634">
    <property type="term" value="C:nucleus"/>
    <property type="evidence" value="ECO:0007669"/>
    <property type="project" value="TreeGrafter"/>
</dbReference>
<proteinExistence type="predicted"/>
<dbReference type="GO" id="GO:0005667">
    <property type="term" value="C:transcription regulator complex"/>
    <property type="evidence" value="ECO:0007669"/>
    <property type="project" value="TreeGrafter"/>
</dbReference>
<dbReference type="PANTHER" id="PTHR23210">
    <property type="entry name" value="ACTIVATING TRANSCRIPTION FACTOR 7 INTERACTING PROTEIN"/>
    <property type="match status" value="1"/>
</dbReference>
<evidence type="ECO:0000259" key="1">
    <source>
        <dbReference type="Pfam" id="PF16794"/>
    </source>
</evidence>
<dbReference type="GO" id="GO:0003712">
    <property type="term" value="F:transcription coregulator activity"/>
    <property type="evidence" value="ECO:0007669"/>
    <property type="project" value="TreeGrafter"/>
</dbReference>
<feature type="domain" description="Activating transcription factor 7-interacting protein Fn3" evidence="1">
    <location>
        <begin position="234"/>
        <end position="330"/>
    </location>
</feature>
<dbReference type="OrthoDB" id="2434995at2759"/>
<name>A0A2H8TQC7_9HEMI</name>
<dbReference type="PANTHER" id="PTHR23210:SF26">
    <property type="entry name" value="ACTIVATING TRANSCRIPTION FACTOR 7-INTERACTING PROTEIN 1"/>
    <property type="match status" value="1"/>
</dbReference>
<reference evidence="2" key="1">
    <citation type="submission" date="2017-10" db="EMBL/GenBank/DDBJ databases">
        <title>Transcriptome Assembly of Sugarcane Aphid Adults.</title>
        <authorList>
            <person name="Scully E.D."/>
            <person name="Palmer N.A."/>
            <person name="Geib S.M."/>
            <person name="Sarath G."/>
            <person name="Sattler S.E."/>
        </authorList>
    </citation>
    <scope>NUCLEOTIDE SEQUENCE</scope>
    <source>
        <tissue evidence="2">Whole body</tissue>
    </source>
</reference>
<dbReference type="GO" id="GO:0006355">
    <property type="term" value="P:regulation of DNA-templated transcription"/>
    <property type="evidence" value="ECO:0007669"/>
    <property type="project" value="TreeGrafter"/>
</dbReference>
<dbReference type="EMBL" id="GFXV01004581">
    <property type="protein sequence ID" value="MBW16386.1"/>
    <property type="molecule type" value="Transcribed_RNA"/>
</dbReference>
<evidence type="ECO:0000313" key="2">
    <source>
        <dbReference type="EMBL" id="MBW16386.1"/>
    </source>
</evidence>
<protein>
    <submittedName>
        <fullName evidence="2">Activating transcription factor 7-interacting protein 1</fullName>
    </submittedName>
</protein>
<dbReference type="Pfam" id="PF16794">
    <property type="entry name" value="fn3_4"/>
    <property type="match status" value="1"/>
</dbReference>
<dbReference type="AlphaFoldDB" id="A0A2H8TQC7"/>
<dbReference type="InterPro" id="IPR056565">
    <property type="entry name" value="Fn3_ATF7IP"/>
</dbReference>